<dbReference type="GO" id="GO:0000160">
    <property type="term" value="P:phosphorelay signal transduction system"/>
    <property type="evidence" value="ECO:0007669"/>
    <property type="project" value="InterPro"/>
</dbReference>
<dbReference type="Proteomes" id="UP000033035">
    <property type="component" value="Unassembled WGS sequence"/>
</dbReference>
<feature type="domain" description="OmpR/PhoB-type" evidence="4">
    <location>
        <begin position="268"/>
        <end position="367"/>
    </location>
</feature>
<evidence type="ECO:0000256" key="2">
    <source>
        <dbReference type="PROSITE-ProRule" id="PRU01091"/>
    </source>
</evidence>
<dbReference type="SMART" id="SM00862">
    <property type="entry name" value="Trans_reg_C"/>
    <property type="match status" value="1"/>
</dbReference>
<dbReference type="GO" id="GO:0006355">
    <property type="term" value="P:regulation of DNA-templated transcription"/>
    <property type="evidence" value="ECO:0007669"/>
    <property type="project" value="InterPro"/>
</dbReference>
<feature type="transmembrane region" description="Helical" evidence="3">
    <location>
        <begin position="7"/>
        <end position="26"/>
    </location>
</feature>
<dbReference type="InterPro" id="IPR001867">
    <property type="entry name" value="OmpR/PhoB-type_DNA-bd"/>
</dbReference>
<dbReference type="GO" id="GO:0003677">
    <property type="term" value="F:DNA binding"/>
    <property type="evidence" value="ECO:0007669"/>
    <property type="project" value="UniProtKB-UniRule"/>
</dbReference>
<dbReference type="STRING" id="1203610.HMPREF1536_02352"/>
<evidence type="ECO:0000256" key="3">
    <source>
        <dbReference type="SAM" id="Phobius"/>
    </source>
</evidence>
<dbReference type="PATRIC" id="fig|1203610.3.peg.2415"/>
<dbReference type="Gene3D" id="1.10.10.10">
    <property type="entry name" value="Winged helix-like DNA-binding domain superfamily/Winged helix DNA-binding domain"/>
    <property type="match status" value="1"/>
</dbReference>
<dbReference type="RefSeq" id="WP_028728109.1">
    <property type="nucleotide sequence ID" value="NZ_AUAE01000026.1"/>
</dbReference>
<dbReference type="InterPro" id="IPR036388">
    <property type="entry name" value="WH-like_DNA-bd_sf"/>
</dbReference>
<feature type="transmembrane region" description="Helical" evidence="3">
    <location>
        <begin position="183"/>
        <end position="205"/>
    </location>
</feature>
<keyword evidence="1 2" id="KW-0238">DNA-binding</keyword>
<evidence type="ECO:0000313" key="5">
    <source>
        <dbReference type="EMBL" id="KKB56716.1"/>
    </source>
</evidence>
<gene>
    <name evidence="5" type="ORF">HMPREF1536_02352</name>
</gene>
<protein>
    <recommendedName>
        <fullName evidence="4">OmpR/PhoB-type domain-containing protein</fullName>
    </recommendedName>
</protein>
<dbReference type="SUPFAM" id="SSF46894">
    <property type="entry name" value="C-terminal effector domain of the bipartite response regulators"/>
    <property type="match status" value="1"/>
</dbReference>
<dbReference type="AlphaFoldDB" id="A0A0F5JFW5"/>
<accession>A0A0F5JFW5</accession>
<dbReference type="HOGENOM" id="CLU_729272_0_0_10"/>
<keyword evidence="6" id="KW-1185">Reference proteome</keyword>
<dbReference type="InterPro" id="IPR016032">
    <property type="entry name" value="Sig_transdc_resp-reg_C-effctor"/>
</dbReference>
<sequence length="383" mass="44416">MKNGSLYGLMGIFVVWLIFISGGYWYSCSLRTQVTEIWKQTLWEDRTNRMREAKVKTKYIFVPTASPDIKIITEGQTLHFKKDSIKPYTPDERDFLADQQYLSLKNPVKLEKLDSLFQLKLRGNGLEYKTAVSLYNNDTDKKTFYGQEDVKVLHDYLKLTYKVDIQDIILLEGYVKGGWIENLVWGTSYYIVLSIALVILGILIVKRRQNNKSSKYPDQFVSENEQPMETELVLPVEPVGQKVELLTEPETELVAEPEVESLEESLELPLLPIDNVVRYDERLCSLMYGDQTIQLAPRVFELFYSLLQGKDLFQSYESLYQTLGDGDVDADKKTVEQLVFRLRKDLNQAIPVLSIETIRAKGYQIKGKDEMEIRIERIEDKEV</sequence>
<proteinExistence type="predicted"/>
<evidence type="ECO:0000259" key="4">
    <source>
        <dbReference type="PROSITE" id="PS51755"/>
    </source>
</evidence>
<evidence type="ECO:0000256" key="1">
    <source>
        <dbReference type="ARBA" id="ARBA00023125"/>
    </source>
</evidence>
<keyword evidence="3" id="KW-0812">Transmembrane</keyword>
<comment type="caution">
    <text evidence="5">The sequence shown here is derived from an EMBL/GenBank/DDBJ whole genome shotgun (WGS) entry which is preliminary data.</text>
</comment>
<dbReference type="EMBL" id="AQHW01000014">
    <property type="protein sequence ID" value="KKB56716.1"/>
    <property type="molecule type" value="Genomic_DNA"/>
</dbReference>
<dbReference type="Pfam" id="PF00486">
    <property type="entry name" value="Trans_reg_C"/>
    <property type="match status" value="1"/>
</dbReference>
<evidence type="ECO:0000313" key="6">
    <source>
        <dbReference type="Proteomes" id="UP000033035"/>
    </source>
</evidence>
<feature type="DNA-binding region" description="OmpR/PhoB-type" evidence="2">
    <location>
        <begin position="268"/>
        <end position="367"/>
    </location>
</feature>
<keyword evidence="3" id="KW-0472">Membrane</keyword>
<dbReference type="PROSITE" id="PS51755">
    <property type="entry name" value="OMPR_PHOB"/>
    <property type="match status" value="1"/>
</dbReference>
<name>A0A0F5JFW5_9BACT</name>
<organism evidence="5 6">
    <name type="scientific">Parabacteroides gordonii MS-1 = DSM 23371</name>
    <dbReference type="NCBI Taxonomy" id="1203610"/>
    <lineage>
        <taxon>Bacteria</taxon>
        <taxon>Pseudomonadati</taxon>
        <taxon>Bacteroidota</taxon>
        <taxon>Bacteroidia</taxon>
        <taxon>Bacteroidales</taxon>
        <taxon>Tannerellaceae</taxon>
        <taxon>Parabacteroides</taxon>
    </lineage>
</organism>
<keyword evidence="3" id="KW-1133">Transmembrane helix</keyword>
<reference evidence="5 6" key="1">
    <citation type="submission" date="2013-04" db="EMBL/GenBank/DDBJ databases">
        <title>The Genome Sequence of Parabacteroides gordonii DSM 23371.</title>
        <authorList>
            <consortium name="The Broad Institute Genomics Platform"/>
            <person name="Earl A."/>
            <person name="Ward D."/>
            <person name="Feldgarden M."/>
            <person name="Gevers D."/>
            <person name="Martens E."/>
            <person name="Sakamoto M."/>
            <person name="Benno Y."/>
            <person name="Suzuki N."/>
            <person name="Matsunaga N."/>
            <person name="Koshihara K."/>
            <person name="Seki M."/>
            <person name="Komiya H."/>
            <person name="Walker B."/>
            <person name="Young S."/>
            <person name="Zeng Q."/>
            <person name="Gargeya S."/>
            <person name="Fitzgerald M."/>
            <person name="Haas B."/>
            <person name="Abouelleil A."/>
            <person name="Allen A.W."/>
            <person name="Alvarado L."/>
            <person name="Arachchi H.M."/>
            <person name="Berlin A.M."/>
            <person name="Chapman S.B."/>
            <person name="Gainer-Dewar J."/>
            <person name="Goldberg J."/>
            <person name="Griggs A."/>
            <person name="Gujja S."/>
            <person name="Hansen M."/>
            <person name="Howarth C."/>
            <person name="Imamovic A."/>
            <person name="Ireland A."/>
            <person name="Larimer J."/>
            <person name="McCowan C."/>
            <person name="Murphy C."/>
            <person name="Pearson M."/>
            <person name="Poon T.W."/>
            <person name="Priest M."/>
            <person name="Roberts A."/>
            <person name="Saif S."/>
            <person name="Shea T."/>
            <person name="Sisk P."/>
            <person name="Sykes S."/>
            <person name="Wortman J."/>
            <person name="Nusbaum C."/>
            <person name="Birren B."/>
        </authorList>
    </citation>
    <scope>NUCLEOTIDE SEQUENCE [LARGE SCALE GENOMIC DNA]</scope>
    <source>
        <strain evidence="5 6">MS-1</strain>
    </source>
</reference>